<accession>A0A8X7SZQ8</accession>
<protein>
    <recommendedName>
        <fullName evidence="4">HNH nuclease domain-containing protein</fullName>
    </recommendedName>
</protein>
<comment type="caution">
    <text evidence="2">The sequence shown here is derived from an EMBL/GenBank/DDBJ whole genome shotgun (WGS) entry which is preliminary data.</text>
</comment>
<evidence type="ECO:0000313" key="2">
    <source>
        <dbReference type="EMBL" id="KAE8253704.1"/>
    </source>
</evidence>
<gene>
    <name evidence="2" type="ORF">A4X06_0g1262</name>
</gene>
<feature type="region of interest" description="Disordered" evidence="1">
    <location>
        <begin position="1"/>
        <end position="74"/>
    </location>
</feature>
<reference evidence="2" key="1">
    <citation type="submission" date="2016-04" db="EMBL/GenBank/DDBJ databases">
        <authorList>
            <person name="Nguyen H.D."/>
            <person name="Samba Siva P."/>
            <person name="Cullis J."/>
            <person name="Levesque C.A."/>
            <person name="Hambleton S."/>
        </authorList>
    </citation>
    <scope>NUCLEOTIDE SEQUENCE</scope>
    <source>
        <strain evidence="2">DAOMC 236426</strain>
    </source>
</reference>
<feature type="compositionally biased region" description="Polar residues" evidence="1">
    <location>
        <begin position="50"/>
        <end position="60"/>
    </location>
</feature>
<evidence type="ECO:0008006" key="4">
    <source>
        <dbReference type="Google" id="ProtNLM"/>
    </source>
</evidence>
<sequence>MTPGQSRQQPARKASSSSASQQPAKKAASRAYSRRRLSELGRHIPPPDLSASTAASSSIMRGSHRHTVPGTTINSPIDLTGGRDYVEAVVQADMPLPPGTVRYAKATATWGDACFRVLDGSGQLLLTIPTAFARAGKCDSNWYAWSMTKACVEDQSNKLYNNRVDRYWSLSLEDPLKIGRSAVCILKSRDPGPHMLKQGPRGCDPRQPHPPTHDAHATALLSQAQLVLTTSTLYPSFQMDVVARDGVCLLSGAHHSECVPTHILPVSCPEYYVECLHTPNADENLLKTEYALLLRQDLARAFEQHKWSLYDDYRRQCWIVHFFDGHHSVAEAMHGKLIPYDYFRGPSRARPNGELLRFHYEQCVMQYFRGHSAGF</sequence>
<feature type="compositionally biased region" description="Low complexity" evidence="1">
    <location>
        <begin position="1"/>
        <end position="31"/>
    </location>
</feature>
<evidence type="ECO:0000313" key="3">
    <source>
        <dbReference type="Proteomes" id="UP000077684"/>
    </source>
</evidence>
<organism evidence="2 3">
    <name type="scientific">Tilletia controversa</name>
    <name type="common">dwarf bunt fungus</name>
    <dbReference type="NCBI Taxonomy" id="13291"/>
    <lineage>
        <taxon>Eukaryota</taxon>
        <taxon>Fungi</taxon>
        <taxon>Dikarya</taxon>
        <taxon>Basidiomycota</taxon>
        <taxon>Ustilaginomycotina</taxon>
        <taxon>Exobasidiomycetes</taxon>
        <taxon>Tilletiales</taxon>
        <taxon>Tilletiaceae</taxon>
        <taxon>Tilletia</taxon>
    </lineage>
</organism>
<dbReference type="AlphaFoldDB" id="A0A8X7SZQ8"/>
<name>A0A8X7SZQ8_9BASI</name>
<reference evidence="2" key="2">
    <citation type="journal article" date="2019" name="IMA Fungus">
        <title>Genome sequencing and comparison of five Tilletia species to identify candidate genes for the detection of regulated species infecting wheat.</title>
        <authorList>
            <person name="Nguyen H.D.T."/>
            <person name="Sultana T."/>
            <person name="Kesanakurti P."/>
            <person name="Hambleton S."/>
        </authorList>
    </citation>
    <scope>NUCLEOTIDE SEQUENCE</scope>
    <source>
        <strain evidence="2">DAOMC 236426</strain>
    </source>
</reference>
<dbReference type="Proteomes" id="UP000077684">
    <property type="component" value="Unassembled WGS sequence"/>
</dbReference>
<dbReference type="EMBL" id="LWDE02000078">
    <property type="protein sequence ID" value="KAE8253704.1"/>
    <property type="molecule type" value="Genomic_DNA"/>
</dbReference>
<proteinExistence type="predicted"/>
<evidence type="ECO:0000256" key="1">
    <source>
        <dbReference type="SAM" id="MobiDB-lite"/>
    </source>
</evidence>
<keyword evidence="3" id="KW-1185">Reference proteome</keyword>